<reference evidence="2 3" key="1">
    <citation type="submission" date="2017-11" db="EMBL/GenBank/DDBJ databases">
        <title>De-novo sequencing of pomegranate (Punica granatum L.) genome.</title>
        <authorList>
            <person name="Akparov Z."/>
            <person name="Amiraslanov A."/>
            <person name="Hajiyeva S."/>
            <person name="Abbasov M."/>
            <person name="Kaur K."/>
            <person name="Hamwieh A."/>
            <person name="Solovyev V."/>
            <person name="Salamov A."/>
            <person name="Braich B."/>
            <person name="Kosarev P."/>
            <person name="Mahmoud A."/>
            <person name="Hajiyev E."/>
            <person name="Babayeva S."/>
            <person name="Izzatullayeva V."/>
            <person name="Mammadov A."/>
            <person name="Mammadov A."/>
            <person name="Sharifova S."/>
            <person name="Ojaghi J."/>
            <person name="Eynullazada K."/>
            <person name="Bayramov B."/>
            <person name="Abdulazimova A."/>
            <person name="Shahmuradov I."/>
        </authorList>
    </citation>
    <scope>NUCLEOTIDE SEQUENCE [LARGE SCALE GENOMIC DNA]</scope>
    <source>
        <strain evidence="3">cv. AG2017</strain>
        <tissue evidence="2">Leaf</tissue>
    </source>
</reference>
<sequence>MGWTHGKNPFLSCPRRMGCRVWMTFISGNLVISTLEWLDRDRVHISMFFQVASRYVQSSSGRLKEPGLVLVESPFVGMYLNESNKEFKENCACCPSIQSMTTMKVDEIHSLIGGMIVLMSLKAVNVRCQNLKAVNAGPRLNARSKTNAGPKPDVRPKPNAVNPRPKPNVEPKPNAVNAGPKPDAGPKSDAGRSPMR</sequence>
<name>A0A2I0KG70_PUNGR</name>
<comment type="caution">
    <text evidence="2">The sequence shown here is derived from an EMBL/GenBank/DDBJ whole genome shotgun (WGS) entry which is preliminary data.</text>
</comment>
<evidence type="ECO:0000313" key="3">
    <source>
        <dbReference type="Proteomes" id="UP000233551"/>
    </source>
</evidence>
<evidence type="ECO:0000313" key="2">
    <source>
        <dbReference type="EMBL" id="PKI67478.1"/>
    </source>
</evidence>
<proteinExistence type="predicted"/>
<dbReference type="Proteomes" id="UP000233551">
    <property type="component" value="Unassembled WGS sequence"/>
</dbReference>
<dbReference type="EMBL" id="PGOL01000597">
    <property type="protein sequence ID" value="PKI67478.1"/>
    <property type="molecule type" value="Genomic_DNA"/>
</dbReference>
<evidence type="ECO:0000256" key="1">
    <source>
        <dbReference type="SAM" id="MobiDB-lite"/>
    </source>
</evidence>
<keyword evidence="3" id="KW-1185">Reference proteome</keyword>
<organism evidence="2 3">
    <name type="scientific">Punica granatum</name>
    <name type="common">Pomegranate</name>
    <dbReference type="NCBI Taxonomy" id="22663"/>
    <lineage>
        <taxon>Eukaryota</taxon>
        <taxon>Viridiplantae</taxon>
        <taxon>Streptophyta</taxon>
        <taxon>Embryophyta</taxon>
        <taxon>Tracheophyta</taxon>
        <taxon>Spermatophyta</taxon>
        <taxon>Magnoliopsida</taxon>
        <taxon>eudicotyledons</taxon>
        <taxon>Gunneridae</taxon>
        <taxon>Pentapetalae</taxon>
        <taxon>rosids</taxon>
        <taxon>malvids</taxon>
        <taxon>Myrtales</taxon>
        <taxon>Lythraceae</taxon>
        <taxon>Punica</taxon>
    </lineage>
</organism>
<feature type="region of interest" description="Disordered" evidence="1">
    <location>
        <begin position="137"/>
        <end position="196"/>
    </location>
</feature>
<dbReference type="AlphaFoldDB" id="A0A2I0KG70"/>
<gene>
    <name evidence="2" type="ORF">CRG98_012062</name>
</gene>
<accession>A0A2I0KG70</accession>
<protein>
    <submittedName>
        <fullName evidence="2">Uncharacterized protein</fullName>
    </submittedName>
</protein>